<keyword evidence="2" id="KW-1185">Reference proteome</keyword>
<evidence type="ECO:0000313" key="2">
    <source>
        <dbReference type="Proteomes" id="UP000095237"/>
    </source>
</evidence>
<gene>
    <name evidence="1" type="ORF">ATZ36_03285</name>
</gene>
<accession>A0A1E5IKJ2</accession>
<dbReference type="Proteomes" id="UP000095237">
    <property type="component" value="Unassembled WGS sequence"/>
</dbReference>
<dbReference type="AlphaFoldDB" id="A0A1E5IKJ2"/>
<sequence>MPEVEFDCWIIPVKEESFKNNILILAVPDGYFFERFENKYKPQIKTVIKEKHDVRNCLQRKRVT</sequence>
<dbReference type="EMBL" id="LNVX01000246">
    <property type="protein sequence ID" value="OEG71012.1"/>
    <property type="molecule type" value="Genomic_DNA"/>
</dbReference>
<comment type="caution">
    <text evidence="1">The sequence shown here is derived from an EMBL/GenBank/DDBJ whole genome shotgun (WGS) entry which is preliminary data.</text>
</comment>
<dbReference type="Gene3D" id="3.30.300.180">
    <property type="match status" value="1"/>
</dbReference>
<organism evidence="1 2">
    <name type="scientific">Endomicrobium trichonymphae</name>
    <dbReference type="NCBI Taxonomy" id="1408204"/>
    <lineage>
        <taxon>Bacteria</taxon>
        <taxon>Pseudomonadati</taxon>
        <taxon>Elusimicrobiota</taxon>
        <taxon>Endomicrobiia</taxon>
        <taxon>Endomicrobiales</taxon>
        <taxon>Endomicrobiaceae</taxon>
        <taxon>Candidatus Endomicrobiellum</taxon>
    </lineage>
</organism>
<protein>
    <submittedName>
        <fullName evidence="1">Uncharacterized protein</fullName>
    </submittedName>
</protein>
<evidence type="ECO:0000313" key="1">
    <source>
        <dbReference type="EMBL" id="OEG71012.1"/>
    </source>
</evidence>
<name>A0A1E5IKJ2_ENDTX</name>
<dbReference type="InterPro" id="IPR038454">
    <property type="entry name" value="DnaA_N_sf"/>
</dbReference>
<proteinExistence type="predicted"/>
<reference evidence="1 2" key="1">
    <citation type="submission" date="2015-11" db="EMBL/GenBank/DDBJ databases">
        <title>Evidence for parallel genomic evolution in an endosymbiosis of termite gut flagellates.</title>
        <authorList>
            <person name="Zheng H."/>
        </authorList>
    </citation>
    <scope>NUCLEOTIDE SEQUENCE [LARGE SCALE GENOMIC DNA]</scope>
    <source>
        <strain evidence="1 2">CET450</strain>
    </source>
</reference>